<evidence type="ECO:0008006" key="4">
    <source>
        <dbReference type="Google" id="ProtNLM"/>
    </source>
</evidence>
<accession>A0A223NTA3</accession>
<reference evidence="2 3" key="1">
    <citation type="submission" date="2017-08" db="EMBL/GenBank/DDBJ databases">
        <title>Complete genome sequence of Mucilaginibacter sp. strain BJC16-A31.</title>
        <authorList>
            <consortium name="Henan University of Science and Technology"/>
            <person name="You X."/>
        </authorList>
    </citation>
    <scope>NUCLEOTIDE SEQUENCE [LARGE SCALE GENOMIC DNA]</scope>
    <source>
        <strain evidence="2 3">BJC16-A31</strain>
    </source>
</reference>
<dbReference type="PROSITE" id="PS51257">
    <property type="entry name" value="PROKAR_LIPOPROTEIN"/>
    <property type="match status" value="1"/>
</dbReference>
<feature type="chain" id="PRO_5012217415" description="DUF4382 domain-containing protein" evidence="1">
    <location>
        <begin position="27"/>
        <end position="246"/>
    </location>
</feature>
<evidence type="ECO:0000313" key="2">
    <source>
        <dbReference type="EMBL" id="ASU33093.1"/>
    </source>
</evidence>
<keyword evidence="1" id="KW-0732">Signal</keyword>
<feature type="signal peptide" evidence="1">
    <location>
        <begin position="1"/>
        <end position="26"/>
    </location>
</feature>
<dbReference type="Proteomes" id="UP000215002">
    <property type="component" value="Chromosome"/>
</dbReference>
<proteinExistence type="predicted"/>
<evidence type="ECO:0000256" key="1">
    <source>
        <dbReference type="SAM" id="SignalP"/>
    </source>
</evidence>
<organism evidence="2 3">
    <name type="scientific">Mucilaginibacter xinganensis</name>
    <dbReference type="NCBI Taxonomy" id="1234841"/>
    <lineage>
        <taxon>Bacteria</taxon>
        <taxon>Pseudomonadati</taxon>
        <taxon>Bacteroidota</taxon>
        <taxon>Sphingobacteriia</taxon>
        <taxon>Sphingobacteriales</taxon>
        <taxon>Sphingobacteriaceae</taxon>
        <taxon>Mucilaginibacter</taxon>
    </lineage>
</organism>
<keyword evidence="3" id="KW-1185">Reference proteome</keyword>
<dbReference type="OrthoDB" id="792586at2"/>
<protein>
    <recommendedName>
        <fullName evidence="4">DUF4382 domain-containing protein</fullName>
    </recommendedName>
</protein>
<name>A0A223NTA3_9SPHI</name>
<dbReference type="AlphaFoldDB" id="A0A223NTA3"/>
<dbReference type="KEGG" id="muc:MuYL_1193"/>
<evidence type="ECO:0000313" key="3">
    <source>
        <dbReference type="Proteomes" id="UP000215002"/>
    </source>
</evidence>
<sequence length="246" mass="25880">MKKQLITKGFCAIALAFMFSACQKNGSSPSTTGTQLSFAMSADNSSTALPSSVGGLTTNATTGTASIAWTSGIANIAYFKLEAKKGNTSVEIKSKALTNVDIFAPIPAKIAAAIDTGTYREIEIKIVLAKTTTANIPLTLKGNFTTAGGAVVPIEFDFNDDAIIKAELENITVDGKTDLATTIKFHLNKLLTNTAAAILDKADRVNGTIVISSTVNVALYNAIKAHFELCGEGKGFEHHDKSERGK</sequence>
<gene>
    <name evidence="2" type="ORF">MuYL_1193</name>
</gene>
<dbReference type="RefSeq" id="WP_094569598.1">
    <property type="nucleotide sequence ID" value="NZ_CP022743.1"/>
</dbReference>
<dbReference type="EMBL" id="CP022743">
    <property type="protein sequence ID" value="ASU33093.1"/>
    <property type="molecule type" value="Genomic_DNA"/>
</dbReference>